<evidence type="ECO:0000313" key="3">
    <source>
        <dbReference type="Proteomes" id="UP000230390"/>
    </source>
</evidence>
<organism evidence="2 3">
    <name type="scientific">Massilia eurypsychrophila</name>
    <dbReference type="NCBI Taxonomy" id="1485217"/>
    <lineage>
        <taxon>Bacteria</taxon>
        <taxon>Pseudomonadati</taxon>
        <taxon>Pseudomonadota</taxon>
        <taxon>Betaproteobacteria</taxon>
        <taxon>Burkholderiales</taxon>
        <taxon>Oxalobacteraceae</taxon>
        <taxon>Telluria group</taxon>
        <taxon>Massilia</taxon>
    </lineage>
</organism>
<reference evidence="2 3" key="1">
    <citation type="submission" date="2017-10" db="EMBL/GenBank/DDBJ databases">
        <title>Massilia psychrophilum sp. nov., a novel purple-pigmented bacterium isolated from Tianshan glacier, Xinjiang Municipality, China.</title>
        <authorList>
            <person name="Wang H."/>
        </authorList>
    </citation>
    <scope>NUCLEOTIDE SEQUENCE [LARGE SCALE GENOMIC DNA]</scope>
    <source>
        <strain evidence="2 3">JCM 30074</strain>
    </source>
</reference>
<dbReference type="CDD" id="cd02440">
    <property type="entry name" value="AdoMet_MTases"/>
    <property type="match status" value="1"/>
</dbReference>
<dbReference type="RefSeq" id="WP_099792551.1">
    <property type="nucleotide sequence ID" value="NZ_JBHLYV010000030.1"/>
</dbReference>
<dbReference type="SUPFAM" id="SSF53335">
    <property type="entry name" value="S-adenosyl-L-methionine-dependent methyltransferases"/>
    <property type="match status" value="1"/>
</dbReference>
<keyword evidence="3" id="KW-1185">Reference proteome</keyword>
<feature type="domain" description="Methyltransferase" evidence="1">
    <location>
        <begin position="38"/>
        <end position="131"/>
    </location>
</feature>
<proteinExistence type="predicted"/>
<dbReference type="Proteomes" id="UP000230390">
    <property type="component" value="Unassembled WGS sequence"/>
</dbReference>
<dbReference type="PANTHER" id="PTHR43667:SF2">
    <property type="entry name" value="FATTY ACID C-METHYL TRANSFERASE"/>
    <property type="match status" value="1"/>
</dbReference>
<dbReference type="PANTHER" id="PTHR43667">
    <property type="entry name" value="CYCLOPROPANE-FATTY-ACYL-PHOSPHOLIPID SYNTHASE"/>
    <property type="match status" value="1"/>
</dbReference>
<dbReference type="AlphaFoldDB" id="A0A2G8T9L5"/>
<accession>A0A2G8T9L5</accession>
<dbReference type="Pfam" id="PF13649">
    <property type="entry name" value="Methyltransf_25"/>
    <property type="match status" value="1"/>
</dbReference>
<dbReference type="InterPro" id="IPR029063">
    <property type="entry name" value="SAM-dependent_MTases_sf"/>
</dbReference>
<dbReference type="InterPro" id="IPR050723">
    <property type="entry name" value="CFA/CMAS"/>
</dbReference>
<dbReference type="InterPro" id="IPR041698">
    <property type="entry name" value="Methyltransf_25"/>
</dbReference>
<dbReference type="Gene3D" id="3.40.50.150">
    <property type="entry name" value="Vaccinia Virus protein VP39"/>
    <property type="match status" value="1"/>
</dbReference>
<protein>
    <recommendedName>
        <fullName evidence="1">Methyltransferase domain-containing protein</fullName>
    </recommendedName>
</protein>
<evidence type="ECO:0000259" key="1">
    <source>
        <dbReference type="Pfam" id="PF13649"/>
    </source>
</evidence>
<comment type="caution">
    <text evidence="2">The sequence shown here is derived from an EMBL/GenBank/DDBJ whole genome shotgun (WGS) entry which is preliminary data.</text>
</comment>
<sequence length="197" mass="21545">MQSSVEFFENQFSKQVLQKQQLLNPFESLTLPYLAGEVLDFGCGLGNLSVAAAEAGCHVLALDGSPTAIAHLRELAGERGLPITAIEADLGSYRIEACFDTVVSIGLLMFFDRKTALAQLAQMQSSVRPGGILSVNVLIEGTTFLDMFDPASYYLFGADELKESMAEWEIIVASFHDFEAPRATVKRFSTVIARRKV</sequence>
<gene>
    <name evidence="2" type="ORF">CR105_22875</name>
</gene>
<dbReference type="OrthoDB" id="9795085at2"/>
<evidence type="ECO:0000313" key="2">
    <source>
        <dbReference type="EMBL" id="PIL42694.1"/>
    </source>
</evidence>
<dbReference type="EMBL" id="PDOC01000022">
    <property type="protein sequence ID" value="PIL42694.1"/>
    <property type="molecule type" value="Genomic_DNA"/>
</dbReference>
<name>A0A2G8T9L5_9BURK</name>